<evidence type="ECO:0000313" key="2">
    <source>
        <dbReference type="Proteomes" id="UP001319104"/>
    </source>
</evidence>
<evidence type="ECO:0000313" key="1">
    <source>
        <dbReference type="EMBL" id="MBS9525790.1"/>
    </source>
</evidence>
<dbReference type="AlphaFoldDB" id="A0AAP2CKV7"/>
<reference evidence="1 2" key="1">
    <citation type="submission" date="2021-05" db="EMBL/GenBank/DDBJ databases">
        <authorList>
            <person name="Zhang Z.D."/>
            <person name="Osman G."/>
        </authorList>
    </citation>
    <scope>NUCLEOTIDE SEQUENCE [LARGE SCALE GENOMIC DNA]</scope>
    <source>
        <strain evidence="1 2">KCTC 32217</strain>
    </source>
</reference>
<dbReference type="Proteomes" id="UP001319104">
    <property type="component" value="Unassembled WGS sequence"/>
</dbReference>
<dbReference type="Gene3D" id="2.120.10.30">
    <property type="entry name" value="TolB, C-terminal domain"/>
    <property type="match status" value="1"/>
</dbReference>
<dbReference type="InterPro" id="IPR011042">
    <property type="entry name" value="6-blade_b-propeller_TolB-like"/>
</dbReference>
<keyword evidence="2" id="KW-1185">Reference proteome</keyword>
<dbReference type="RefSeq" id="WP_213946649.1">
    <property type="nucleotide sequence ID" value="NZ_JAHCMY010000019.1"/>
</dbReference>
<organism evidence="1 2">
    <name type="scientific">Litoribacter ruber</name>
    <dbReference type="NCBI Taxonomy" id="702568"/>
    <lineage>
        <taxon>Bacteria</taxon>
        <taxon>Pseudomonadati</taxon>
        <taxon>Bacteroidota</taxon>
        <taxon>Cytophagia</taxon>
        <taxon>Cytophagales</taxon>
        <taxon>Cyclobacteriaceae</taxon>
        <taxon>Litoribacter</taxon>
    </lineage>
</organism>
<dbReference type="Pfam" id="PF17170">
    <property type="entry name" value="DUF5128"/>
    <property type="match status" value="1"/>
</dbReference>
<comment type="caution">
    <text evidence="1">The sequence shown here is derived from an EMBL/GenBank/DDBJ whole genome shotgun (WGS) entry which is preliminary data.</text>
</comment>
<proteinExistence type="predicted"/>
<sequence length="356" mass="41213">MRNIKLSLFIFLVFLLQNCGDKDISDVQVSKKTIEIQRDFLLSDSPELQIEILDTINLEATENPPISAIQDMVFAQNFFLLLDRKQGLLKFDNQGNLLRKIGKMGEGPDEYIMPYAIHLKENIVLVADWQKRIVISYDLEGDLSFSSQKLQGHPISFYENDDSLSVIQETINGNKEKPRQVLVSLIEPKTLEVKQWEKPLYGYNSNYTIIHPIPRILSRVNNVDLFYKPIIRGDISSHNATDTIFKKEGDQLVPEYTLQFTGFDNSHQLGINHVVMYNSFVYLRVGYDNRSYHVIIDLENQHPIIHLRQLFNRDLTEEIIPKPLDGDVFYSILRNESGTEEKNPLILLYRLTSSHN</sequence>
<gene>
    <name evidence="1" type="ORF">KI659_17350</name>
</gene>
<accession>A0AAP2CKV7</accession>
<name>A0AAP2CKV7_9BACT</name>
<protein>
    <submittedName>
        <fullName evidence="1">6-bladed beta-propeller</fullName>
    </submittedName>
</protein>
<dbReference type="EMBL" id="JAHCMY010000019">
    <property type="protein sequence ID" value="MBS9525790.1"/>
    <property type="molecule type" value="Genomic_DNA"/>
</dbReference>